<gene>
    <name evidence="3" type="ORF">GOJLPIDM_00038</name>
    <name evidence="2" type="ORF">KNONPEEI_00037</name>
</gene>
<proteinExistence type="predicted"/>
<name>A0A7G9YJ14_9EURY</name>
<organism evidence="2">
    <name type="scientific">Candidatus Methanogaster sp. ANME-2c ERB4</name>
    <dbReference type="NCBI Taxonomy" id="2759911"/>
    <lineage>
        <taxon>Archaea</taxon>
        <taxon>Methanobacteriati</taxon>
        <taxon>Methanobacteriota</taxon>
        <taxon>Stenosarchaea group</taxon>
        <taxon>Methanomicrobia</taxon>
        <taxon>Methanosarcinales</taxon>
        <taxon>ANME-2 cluster</taxon>
        <taxon>Candidatus Methanogasteraceae</taxon>
        <taxon>Candidatus Methanogaster</taxon>
    </lineage>
</organism>
<evidence type="ECO:0000313" key="3">
    <source>
        <dbReference type="EMBL" id="QNO48181.1"/>
    </source>
</evidence>
<dbReference type="EMBL" id="MT631284">
    <property type="protein sequence ID" value="QNO47998.1"/>
    <property type="molecule type" value="Genomic_DNA"/>
</dbReference>
<dbReference type="AlphaFoldDB" id="A0A7G9YJ14"/>
<protein>
    <submittedName>
        <fullName evidence="2">Uncharacterized protein</fullName>
    </submittedName>
</protein>
<evidence type="ECO:0000313" key="2">
    <source>
        <dbReference type="EMBL" id="QNO47998.1"/>
    </source>
</evidence>
<evidence type="ECO:0000256" key="1">
    <source>
        <dbReference type="SAM" id="MobiDB-lite"/>
    </source>
</evidence>
<reference evidence="2" key="1">
    <citation type="submission" date="2020-06" db="EMBL/GenBank/DDBJ databases">
        <title>Unique genomic features of the anaerobic methanotrophic archaea.</title>
        <authorList>
            <person name="Chadwick G.L."/>
            <person name="Skennerton C.T."/>
            <person name="Laso-Perez R."/>
            <person name="Leu A.O."/>
            <person name="Speth D.R."/>
            <person name="Yu H."/>
            <person name="Morgan-Lang C."/>
            <person name="Hatzenpichler R."/>
            <person name="Goudeau D."/>
            <person name="Malmstrom R."/>
            <person name="Brazelton W.J."/>
            <person name="Woyke T."/>
            <person name="Hallam S.J."/>
            <person name="Tyson G.W."/>
            <person name="Wegener G."/>
            <person name="Boetius A."/>
            <person name="Orphan V."/>
        </authorList>
    </citation>
    <scope>NUCLEOTIDE SEQUENCE</scope>
</reference>
<accession>A0A7G9YJ14</accession>
<dbReference type="EMBL" id="MT631313">
    <property type="protein sequence ID" value="QNO48181.1"/>
    <property type="molecule type" value="Genomic_DNA"/>
</dbReference>
<sequence length="151" mass="16838">MCVHHTPSVNPPFCSHRTLHLSTEPVPRAHPVRLRRHLACNQSLDTYLDCGRDLLDPYAISELILHKSPSMNGSLSDLCTEQNSASLAALLLAQNPSTTSPEAQCLKNHIRYLTAVSSLCASHKSHNRRTPYQRADQKYSAHRSGYRRAGL</sequence>
<feature type="region of interest" description="Disordered" evidence="1">
    <location>
        <begin position="125"/>
        <end position="151"/>
    </location>
</feature>
<feature type="compositionally biased region" description="Basic residues" evidence="1">
    <location>
        <begin position="140"/>
        <end position="151"/>
    </location>
</feature>